<evidence type="ECO:0000313" key="2">
    <source>
        <dbReference type="EMBL" id="GII50649.1"/>
    </source>
</evidence>
<keyword evidence="3" id="KW-1185">Reference proteome</keyword>
<comment type="caution">
    <text evidence="2">The sequence shown here is derived from an EMBL/GenBank/DDBJ whole genome shotgun (WGS) entry which is preliminary data.</text>
</comment>
<dbReference type="CDD" id="cd00093">
    <property type="entry name" value="HTH_XRE"/>
    <property type="match status" value="1"/>
</dbReference>
<protein>
    <submittedName>
        <fullName evidence="2">Transcriptional regulator</fullName>
    </submittedName>
</protein>
<evidence type="ECO:0000259" key="1">
    <source>
        <dbReference type="PROSITE" id="PS50943"/>
    </source>
</evidence>
<dbReference type="InterPro" id="IPR041413">
    <property type="entry name" value="MLTR_LBD"/>
</dbReference>
<accession>A0A8J3URL6</accession>
<dbReference type="SUPFAM" id="SSF47413">
    <property type="entry name" value="lambda repressor-like DNA-binding domains"/>
    <property type="match status" value="1"/>
</dbReference>
<dbReference type="InterPro" id="IPR010982">
    <property type="entry name" value="Lambda_DNA-bd_dom_sf"/>
</dbReference>
<dbReference type="PANTHER" id="PTHR35010">
    <property type="entry name" value="BLL4672 PROTEIN-RELATED"/>
    <property type="match status" value="1"/>
</dbReference>
<evidence type="ECO:0000313" key="3">
    <source>
        <dbReference type="Proteomes" id="UP000644610"/>
    </source>
</evidence>
<gene>
    <name evidence="2" type="ORF">Psi02_70730</name>
</gene>
<dbReference type="Proteomes" id="UP000644610">
    <property type="component" value="Unassembled WGS sequence"/>
</dbReference>
<dbReference type="AlphaFoldDB" id="A0A8J3URL6"/>
<sequence length="233" mass="26382">MLAGVSSDYYSRLEQGRERNPSDQVLEALARVLQLDAEATEHLHELAHLRAGRRRSVDRVDHVNPIVLRLMESWDHAPAYVINRRLDVLARNARAAALYAGLEHSDNMMRLTFLNPAAHEFYLDWRQEACSRVAHLRAMAGTDCDDPALLELVEELSRGSEDFRQIWARYDVRARTHESIGMRHREIGDVFVSLEVLTIDSASSQKLIVFQADPGSPSEEALARLGRLTASSR</sequence>
<proteinExistence type="predicted"/>
<dbReference type="EMBL" id="BOOQ01000054">
    <property type="protein sequence ID" value="GII50649.1"/>
    <property type="molecule type" value="Genomic_DNA"/>
</dbReference>
<dbReference type="PROSITE" id="PS50943">
    <property type="entry name" value="HTH_CROC1"/>
    <property type="match status" value="1"/>
</dbReference>
<dbReference type="Pfam" id="PF13560">
    <property type="entry name" value="HTH_31"/>
    <property type="match status" value="1"/>
</dbReference>
<dbReference type="Gene3D" id="3.30.450.180">
    <property type="match status" value="1"/>
</dbReference>
<organism evidence="2 3">
    <name type="scientific">Planotetraspora silvatica</name>
    <dbReference type="NCBI Taxonomy" id="234614"/>
    <lineage>
        <taxon>Bacteria</taxon>
        <taxon>Bacillati</taxon>
        <taxon>Actinomycetota</taxon>
        <taxon>Actinomycetes</taxon>
        <taxon>Streptosporangiales</taxon>
        <taxon>Streptosporangiaceae</taxon>
        <taxon>Planotetraspora</taxon>
    </lineage>
</organism>
<reference evidence="2" key="1">
    <citation type="submission" date="2021-01" db="EMBL/GenBank/DDBJ databases">
        <title>Whole genome shotgun sequence of Planotetraspora silvatica NBRC 100141.</title>
        <authorList>
            <person name="Komaki H."/>
            <person name="Tamura T."/>
        </authorList>
    </citation>
    <scope>NUCLEOTIDE SEQUENCE</scope>
    <source>
        <strain evidence="2">NBRC 100141</strain>
    </source>
</reference>
<dbReference type="Gene3D" id="1.10.260.40">
    <property type="entry name" value="lambda repressor-like DNA-binding domains"/>
    <property type="match status" value="1"/>
</dbReference>
<dbReference type="GO" id="GO:0003677">
    <property type="term" value="F:DNA binding"/>
    <property type="evidence" value="ECO:0007669"/>
    <property type="project" value="InterPro"/>
</dbReference>
<dbReference type="Pfam" id="PF17765">
    <property type="entry name" value="MLTR_LBD"/>
    <property type="match status" value="1"/>
</dbReference>
<feature type="domain" description="HTH cro/C1-type" evidence="1">
    <location>
        <begin position="2"/>
        <end position="40"/>
    </location>
</feature>
<name>A0A8J3URL6_9ACTN</name>
<dbReference type="InterPro" id="IPR001387">
    <property type="entry name" value="Cro/C1-type_HTH"/>
</dbReference>
<dbReference type="PANTHER" id="PTHR35010:SF2">
    <property type="entry name" value="BLL4672 PROTEIN"/>
    <property type="match status" value="1"/>
</dbReference>